<gene>
    <name evidence="3" type="ORF">HWN36_05005</name>
</gene>
<keyword evidence="4" id="KW-1185">Reference proteome</keyword>
<sequence>MRIAYFLDEFPPFFRGGLGTYALEVAPRLAAAGHALSVYAWLSEGTAAEEVGGAITVRRPAIPDPRPLLPILLPQEVAGWPPDSQRFFAEYQIFSILSAGDLLNRGVSHDLAVAHDWLAAPAGMLAAASLDIPFVLHVHSTEAGRSVGWGSPTIRALEARAAERADIVVTVSRAMQDELVSLGVPPEKIRVVYNGVDPAKYDPGRVLKADVRAFRERLGLGDDPVILFVGRLTRVKGADTLVRAFQYVLQDVPEARLVVIGVGETEDEVRHLAEMKGGGRVHLLFSVLPEEERIIAYAAADLCVFPSTYEPFGIVCTEAMAMAKPVVVGAQGTSGMREQVVPSGPGICGFHIDPYDPRDIATYISLILRDAALRETMGRNGRARVLAMFAWEGAVEATLAAYEEACQGRGG</sequence>
<accession>A0A7K4HP51</accession>
<dbReference type="RefSeq" id="WP_176788352.1">
    <property type="nucleotide sequence ID" value="NZ_JABXWR010000001.1"/>
</dbReference>
<protein>
    <submittedName>
        <fullName evidence="3">Glycosyltransferase family 4 protein</fullName>
    </submittedName>
</protein>
<dbReference type="PANTHER" id="PTHR45947">
    <property type="entry name" value="SULFOQUINOVOSYL TRANSFERASE SQD2"/>
    <property type="match status" value="1"/>
</dbReference>
<comment type="caution">
    <text evidence="3">The sequence shown here is derived from an EMBL/GenBank/DDBJ whole genome shotgun (WGS) entry which is preliminary data.</text>
</comment>
<dbReference type="GO" id="GO:0016757">
    <property type="term" value="F:glycosyltransferase activity"/>
    <property type="evidence" value="ECO:0007669"/>
    <property type="project" value="InterPro"/>
</dbReference>
<name>A0A7K4HP51_9EURY</name>
<feature type="domain" description="Glycosyltransferase subfamily 4-like N-terminal" evidence="2">
    <location>
        <begin position="16"/>
        <end position="199"/>
    </location>
</feature>
<dbReference type="InterPro" id="IPR050194">
    <property type="entry name" value="Glycosyltransferase_grp1"/>
</dbReference>
<keyword evidence="3" id="KW-0808">Transferase</keyword>
<evidence type="ECO:0000313" key="4">
    <source>
        <dbReference type="Proteomes" id="UP000570823"/>
    </source>
</evidence>
<dbReference type="AlphaFoldDB" id="A0A7K4HP51"/>
<dbReference type="InterPro" id="IPR028098">
    <property type="entry name" value="Glyco_trans_4-like_N"/>
</dbReference>
<organism evidence="3 4">
    <name type="scientific">Methanofollis tationis</name>
    <dbReference type="NCBI Taxonomy" id="81417"/>
    <lineage>
        <taxon>Archaea</taxon>
        <taxon>Methanobacteriati</taxon>
        <taxon>Methanobacteriota</taxon>
        <taxon>Stenosarchaea group</taxon>
        <taxon>Methanomicrobia</taxon>
        <taxon>Methanomicrobiales</taxon>
        <taxon>Methanomicrobiaceae</taxon>
        <taxon>Methanofollis</taxon>
    </lineage>
</organism>
<feature type="domain" description="Glycosyl transferase family 1" evidence="1">
    <location>
        <begin position="213"/>
        <end position="383"/>
    </location>
</feature>
<evidence type="ECO:0000313" key="3">
    <source>
        <dbReference type="EMBL" id="NVO66680.1"/>
    </source>
</evidence>
<dbReference type="PANTHER" id="PTHR45947:SF3">
    <property type="entry name" value="SULFOQUINOVOSYL TRANSFERASE SQD2"/>
    <property type="match status" value="1"/>
</dbReference>
<dbReference type="EMBL" id="JABXWR010000001">
    <property type="protein sequence ID" value="NVO66680.1"/>
    <property type="molecule type" value="Genomic_DNA"/>
</dbReference>
<evidence type="ECO:0000259" key="2">
    <source>
        <dbReference type="Pfam" id="PF13439"/>
    </source>
</evidence>
<dbReference type="SUPFAM" id="SSF53756">
    <property type="entry name" value="UDP-Glycosyltransferase/glycogen phosphorylase"/>
    <property type="match status" value="1"/>
</dbReference>
<dbReference type="CDD" id="cd03801">
    <property type="entry name" value="GT4_PimA-like"/>
    <property type="match status" value="1"/>
</dbReference>
<dbReference type="OrthoDB" id="132546at2157"/>
<dbReference type="Pfam" id="PF13439">
    <property type="entry name" value="Glyco_transf_4"/>
    <property type="match status" value="1"/>
</dbReference>
<reference evidence="3 4" key="1">
    <citation type="submission" date="2020-06" db="EMBL/GenBank/DDBJ databases">
        <title>Methanofollis fontis sp. nov., a methanogen isolated from marine sediments near a cold seep at Four-Way Closure Ridge offshore southwestern Taiwan.</title>
        <authorList>
            <person name="Chen S.-C."/>
            <person name="Teng N.-H."/>
            <person name="Lin Y.-S."/>
            <person name="Lai M.-C."/>
            <person name="Chen H.-H."/>
            <person name="Wang C.-C."/>
        </authorList>
    </citation>
    <scope>NUCLEOTIDE SEQUENCE [LARGE SCALE GENOMIC DNA]</scope>
    <source>
        <strain evidence="3 4">DSM 2702</strain>
    </source>
</reference>
<dbReference type="Proteomes" id="UP000570823">
    <property type="component" value="Unassembled WGS sequence"/>
</dbReference>
<dbReference type="Pfam" id="PF00534">
    <property type="entry name" value="Glycos_transf_1"/>
    <property type="match status" value="1"/>
</dbReference>
<dbReference type="InterPro" id="IPR001296">
    <property type="entry name" value="Glyco_trans_1"/>
</dbReference>
<evidence type="ECO:0000259" key="1">
    <source>
        <dbReference type="Pfam" id="PF00534"/>
    </source>
</evidence>
<proteinExistence type="predicted"/>
<dbReference type="Gene3D" id="3.40.50.2000">
    <property type="entry name" value="Glycogen Phosphorylase B"/>
    <property type="match status" value="2"/>
</dbReference>